<reference evidence="2 3" key="1">
    <citation type="journal article" date="2019" name="Nat. Ecol. Evol.">
        <title>Megaphylogeny resolves global patterns of mushroom evolution.</title>
        <authorList>
            <person name="Varga T."/>
            <person name="Krizsan K."/>
            <person name="Foldi C."/>
            <person name="Dima B."/>
            <person name="Sanchez-Garcia M."/>
            <person name="Sanchez-Ramirez S."/>
            <person name="Szollosi G.J."/>
            <person name="Szarkandi J.G."/>
            <person name="Papp V."/>
            <person name="Albert L."/>
            <person name="Andreopoulos W."/>
            <person name="Angelini C."/>
            <person name="Antonin V."/>
            <person name="Barry K.W."/>
            <person name="Bougher N.L."/>
            <person name="Buchanan P."/>
            <person name="Buyck B."/>
            <person name="Bense V."/>
            <person name="Catcheside P."/>
            <person name="Chovatia M."/>
            <person name="Cooper J."/>
            <person name="Damon W."/>
            <person name="Desjardin D."/>
            <person name="Finy P."/>
            <person name="Geml J."/>
            <person name="Haridas S."/>
            <person name="Hughes K."/>
            <person name="Justo A."/>
            <person name="Karasinski D."/>
            <person name="Kautmanova I."/>
            <person name="Kiss B."/>
            <person name="Kocsube S."/>
            <person name="Kotiranta H."/>
            <person name="LaButti K.M."/>
            <person name="Lechner B.E."/>
            <person name="Liimatainen K."/>
            <person name="Lipzen A."/>
            <person name="Lukacs Z."/>
            <person name="Mihaltcheva S."/>
            <person name="Morgado L.N."/>
            <person name="Niskanen T."/>
            <person name="Noordeloos M.E."/>
            <person name="Ohm R.A."/>
            <person name="Ortiz-Santana B."/>
            <person name="Ovrebo C."/>
            <person name="Racz N."/>
            <person name="Riley R."/>
            <person name="Savchenko A."/>
            <person name="Shiryaev A."/>
            <person name="Soop K."/>
            <person name="Spirin V."/>
            <person name="Szebenyi C."/>
            <person name="Tomsovsky M."/>
            <person name="Tulloss R.E."/>
            <person name="Uehling J."/>
            <person name="Grigoriev I.V."/>
            <person name="Vagvolgyi C."/>
            <person name="Papp T."/>
            <person name="Martin F.M."/>
            <person name="Miettinen O."/>
            <person name="Hibbett D.S."/>
            <person name="Nagy L.G."/>
        </authorList>
    </citation>
    <scope>NUCLEOTIDE SEQUENCE [LARGE SCALE GENOMIC DNA]</scope>
    <source>
        <strain evidence="2 3">CBS 121175</strain>
    </source>
</reference>
<protein>
    <submittedName>
        <fullName evidence="2">Uncharacterized protein</fullName>
    </submittedName>
</protein>
<dbReference type="EMBL" id="ML210401">
    <property type="protein sequence ID" value="TFK18437.1"/>
    <property type="molecule type" value="Genomic_DNA"/>
</dbReference>
<gene>
    <name evidence="2" type="ORF">FA15DRAFT_254664</name>
</gene>
<feature type="transmembrane region" description="Helical" evidence="1">
    <location>
        <begin position="12"/>
        <end position="28"/>
    </location>
</feature>
<proteinExistence type="predicted"/>
<keyword evidence="1" id="KW-0472">Membrane</keyword>
<evidence type="ECO:0000313" key="2">
    <source>
        <dbReference type="EMBL" id="TFK18437.1"/>
    </source>
</evidence>
<evidence type="ECO:0000313" key="3">
    <source>
        <dbReference type="Proteomes" id="UP000307440"/>
    </source>
</evidence>
<sequence length="86" mass="9683">MPPATNVPAPILSYLILTLPRPIYVMYIPTYRMYVGRRVPPSATRYVHAGQPDNKLEFEFHAATPPSNEAERLLLLQAATLLLMCT</sequence>
<organism evidence="2 3">
    <name type="scientific">Coprinopsis marcescibilis</name>
    <name type="common">Agaric fungus</name>
    <name type="synonym">Psathyrella marcescibilis</name>
    <dbReference type="NCBI Taxonomy" id="230819"/>
    <lineage>
        <taxon>Eukaryota</taxon>
        <taxon>Fungi</taxon>
        <taxon>Dikarya</taxon>
        <taxon>Basidiomycota</taxon>
        <taxon>Agaricomycotina</taxon>
        <taxon>Agaricomycetes</taxon>
        <taxon>Agaricomycetidae</taxon>
        <taxon>Agaricales</taxon>
        <taxon>Agaricineae</taxon>
        <taxon>Psathyrellaceae</taxon>
        <taxon>Coprinopsis</taxon>
    </lineage>
</organism>
<accession>A0A5C3KF54</accession>
<dbReference type="AlphaFoldDB" id="A0A5C3KF54"/>
<evidence type="ECO:0000256" key="1">
    <source>
        <dbReference type="SAM" id="Phobius"/>
    </source>
</evidence>
<keyword evidence="3" id="KW-1185">Reference proteome</keyword>
<keyword evidence="1" id="KW-0812">Transmembrane</keyword>
<keyword evidence="1" id="KW-1133">Transmembrane helix</keyword>
<name>A0A5C3KF54_COPMA</name>
<dbReference type="Proteomes" id="UP000307440">
    <property type="component" value="Unassembled WGS sequence"/>
</dbReference>